<dbReference type="AlphaFoldDB" id="A0AAD6TVL9"/>
<protein>
    <submittedName>
        <fullName evidence="2">Uncharacterized protein</fullName>
    </submittedName>
</protein>
<evidence type="ECO:0000313" key="2">
    <source>
        <dbReference type="EMBL" id="KAJ7076269.1"/>
    </source>
</evidence>
<evidence type="ECO:0000256" key="1">
    <source>
        <dbReference type="SAM" id="MobiDB-lite"/>
    </source>
</evidence>
<proteinExistence type="predicted"/>
<dbReference type="EMBL" id="JARJCN010000083">
    <property type="protein sequence ID" value="KAJ7076269.1"/>
    <property type="molecule type" value="Genomic_DNA"/>
</dbReference>
<sequence length="321" mass="35954">MDDIHRPRSNIVCNTDEMGTKAGDVATHGNDDEEEIPPLQVFDDDSEVPHFFRTASQIALFIPGGQGMGAHQGHDSQALRSVHSASPTKTAKEDILKGHGLHGVKHFLWDFRFSDPYAAYSYDTLHSDDLGKWGHHLWPLLLARLEELNQKGPFAENAIFTPFCNTRLDVFIQDYEYWCSKVAAVYGKSFDFFKQHAMVRIDETQEAIARIRMAIDNFDKAQDEESDKADETPVDPQSTAHWAFGAPVPGRLMNSRALEEANNGSLAFRNFDFRLRQFISDTFPEDPWKIGVGHEISCDVTLPSTAAHDATACSSISPNRA</sequence>
<feature type="region of interest" description="Disordered" evidence="1">
    <location>
        <begin position="221"/>
        <end position="240"/>
    </location>
</feature>
<organism evidence="2 3">
    <name type="scientific">Mycena belliarum</name>
    <dbReference type="NCBI Taxonomy" id="1033014"/>
    <lineage>
        <taxon>Eukaryota</taxon>
        <taxon>Fungi</taxon>
        <taxon>Dikarya</taxon>
        <taxon>Basidiomycota</taxon>
        <taxon>Agaricomycotina</taxon>
        <taxon>Agaricomycetes</taxon>
        <taxon>Agaricomycetidae</taxon>
        <taxon>Agaricales</taxon>
        <taxon>Marasmiineae</taxon>
        <taxon>Mycenaceae</taxon>
        <taxon>Mycena</taxon>
    </lineage>
</organism>
<comment type="caution">
    <text evidence="2">The sequence shown here is derived from an EMBL/GenBank/DDBJ whole genome shotgun (WGS) entry which is preliminary data.</text>
</comment>
<name>A0AAD6TVL9_9AGAR</name>
<keyword evidence="3" id="KW-1185">Reference proteome</keyword>
<dbReference type="Proteomes" id="UP001222325">
    <property type="component" value="Unassembled WGS sequence"/>
</dbReference>
<reference evidence="2" key="1">
    <citation type="submission" date="2023-03" db="EMBL/GenBank/DDBJ databases">
        <title>Massive genome expansion in bonnet fungi (Mycena s.s.) driven by repeated elements and novel gene families across ecological guilds.</title>
        <authorList>
            <consortium name="Lawrence Berkeley National Laboratory"/>
            <person name="Harder C.B."/>
            <person name="Miyauchi S."/>
            <person name="Viragh M."/>
            <person name="Kuo A."/>
            <person name="Thoen E."/>
            <person name="Andreopoulos B."/>
            <person name="Lu D."/>
            <person name="Skrede I."/>
            <person name="Drula E."/>
            <person name="Henrissat B."/>
            <person name="Morin E."/>
            <person name="Kohler A."/>
            <person name="Barry K."/>
            <person name="LaButti K."/>
            <person name="Morin E."/>
            <person name="Salamov A."/>
            <person name="Lipzen A."/>
            <person name="Mereny Z."/>
            <person name="Hegedus B."/>
            <person name="Baldrian P."/>
            <person name="Stursova M."/>
            <person name="Weitz H."/>
            <person name="Taylor A."/>
            <person name="Grigoriev I.V."/>
            <person name="Nagy L.G."/>
            <person name="Martin F."/>
            <person name="Kauserud H."/>
        </authorList>
    </citation>
    <scope>NUCLEOTIDE SEQUENCE</scope>
    <source>
        <strain evidence="2">CBHHK173m</strain>
    </source>
</reference>
<gene>
    <name evidence="2" type="ORF">B0H15DRAFT_805714</name>
</gene>
<evidence type="ECO:0000313" key="3">
    <source>
        <dbReference type="Proteomes" id="UP001222325"/>
    </source>
</evidence>
<accession>A0AAD6TVL9</accession>